<sequence length="257" mass="29604">MIRRVHPLRHPRSGCLNDDERVTEPTALTCPMSTERHQTTRGLKISSRFRQPMTRTSTAICIIAVLLTSTMTSGCLGLAVQREIMESWRDEPIVIEKEETTGWDHTFESTGFEAADPYEQEELIQFDESVTKLVINFRAQFPWSSQIEEFFGNETNELRYVEVRLWEPGVKEAGGDPFWEVRATQDYPLERFTLGNGTFIQGKWTFEVEARGYGITAPVEQLSFHDHFDVYLTITRPCVRFSEVHEGGDCTYLSDFD</sequence>
<feature type="transmembrane region" description="Helical" evidence="1">
    <location>
        <begin position="58"/>
        <end position="80"/>
    </location>
</feature>
<reference evidence="2" key="1">
    <citation type="journal article" date="2014" name="Genome Biol. Evol.">
        <title>Pangenome evidence for extensive interdomain horizontal transfer affecting lineage core and shell genes in uncultured planktonic thaumarchaeota and euryarchaeota.</title>
        <authorList>
            <person name="Deschamps P."/>
            <person name="Zivanovic Y."/>
            <person name="Moreira D."/>
            <person name="Rodriguez-Valera F."/>
            <person name="Lopez-Garcia P."/>
        </authorList>
    </citation>
    <scope>NUCLEOTIDE SEQUENCE</scope>
</reference>
<dbReference type="EMBL" id="KF900675">
    <property type="protein sequence ID" value="AIF03267.1"/>
    <property type="molecule type" value="Genomic_DNA"/>
</dbReference>
<name>A0A075GMT3_9EURY</name>
<protein>
    <submittedName>
        <fullName evidence="2">Uncharacterized protein</fullName>
    </submittedName>
</protein>
<keyword evidence="1" id="KW-1133">Transmembrane helix</keyword>
<evidence type="ECO:0000313" key="2">
    <source>
        <dbReference type="EMBL" id="AIF03267.1"/>
    </source>
</evidence>
<organism evidence="2">
    <name type="scientific">uncultured marine group II/III euryarchaeote KM3_162_H08</name>
    <dbReference type="NCBI Taxonomy" id="1457916"/>
    <lineage>
        <taxon>Archaea</taxon>
        <taxon>Methanobacteriati</taxon>
        <taxon>Methanobacteriota</taxon>
        <taxon>environmental samples</taxon>
    </lineage>
</organism>
<keyword evidence="1" id="KW-0472">Membrane</keyword>
<evidence type="ECO:0000256" key="1">
    <source>
        <dbReference type="SAM" id="Phobius"/>
    </source>
</evidence>
<accession>A0A075GMT3</accession>
<keyword evidence="1" id="KW-0812">Transmembrane</keyword>
<dbReference type="AlphaFoldDB" id="A0A075GMT3"/>
<proteinExistence type="predicted"/>